<dbReference type="PANTHER" id="PTHR43317">
    <property type="entry name" value="THERMOSPERMINE SYNTHASE ACAULIS5"/>
    <property type="match status" value="1"/>
</dbReference>
<keyword evidence="2" id="KW-0812">Transmembrane</keyword>
<feature type="transmembrane region" description="Helical" evidence="2">
    <location>
        <begin position="68"/>
        <end position="86"/>
    </location>
</feature>
<organism evidence="3 4">
    <name type="scientific">Pseudoalteromonas phenolica</name>
    <dbReference type="NCBI Taxonomy" id="161398"/>
    <lineage>
        <taxon>Bacteria</taxon>
        <taxon>Pseudomonadati</taxon>
        <taxon>Pseudomonadota</taxon>
        <taxon>Gammaproteobacteria</taxon>
        <taxon>Alteromonadales</taxon>
        <taxon>Pseudoalteromonadaceae</taxon>
        <taxon>Pseudoalteromonas</taxon>
    </lineage>
</organism>
<dbReference type="Gene3D" id="3.40.50.150">
    <property type="entry name" value="Vaccinia Virus protein VP39"/>
    <property type="match status" value="1"/>
</dbReference>
<dbReference type="InterPro" id="IPR029063">
    <property type="entry name" value="SAM-dependent_MTases_sf"/>
</dbReference>
<evidence type="ECO:0000313" key="4">
    <source>
        <dbReference type="Proteomes" id="UP000061457"/>
    </source>
</evidence>
<keyword evidence="2" id="KW-1133">Transmembrane helix</keyword>
<feature type="transmembrane region" description="Helical" evidence="2">
    <location>
        <begin position="238"/>
        <end position="257"/>
    </location>
</feature>
<name>A0A0S2K4P5_9GAMM</name>
<feature type="transmembrane region" description="Helical" evidence="2">
    <location>
        <begin position="137"/>
        <end position="155"/>
    </location>
</feature>
<dbReference type="NCBIfam" id="NF037959">
    <property type="entry name" value="MFS_SpdSyn"/>
    <property type="match status" value="1"/>
</dbReference>
<evidence type="ECO:0008006" key="5">
    <source>
        <dbReference type="Google" id="ProtNLM"/>
    </source>
</evidence>
<feature type="transmembrane region" description="Helical" evidence="2">
    <location>
        <begin position="98"/>
        <end position="117"/>
    </location>
</feature>
<feature type="transmembrane region" description="Helical" evidence="2">
    <location>
        <begin position="383"/>
        <end position="400"/>
    </location>
</feature>
<dbReference type="KEGG" id="pphe:PP2015_2624"/>
<feature type="transmembrane region" description="Helical" evidence="2">
    <location>
        <begin position="325"/>
        <end position="345"/>
    </location>
</feature>
<dbReference type="GO" id="GO:0006596">
    <property type="term" value="P:polyamine biosynthetic process"/>
    <property type="evidence" value="ECO:0007669"/>
    <property type="project" value="UniProtKB-KW"/>
</dbReference>
<evidence type="ECO:0000256" key="2">
    <source>
        <dbReference type="SAM" id="Phobius"/>
    </source>
</evidence>
<accession>A0A0S2K4P5</accession>
<feature type="transmembrane region" description="Helical" evidence="2">
    <location>
        <begin position="266"/>
        <end position="285"/>
    </location>
</feature>
<evidence type="ECO:0000256" key="1">
    <source>
        <dbReference type="ARBA" id="ARBA00023115"/>
    </source>
</evidence>
<dbReference type="Proteomes" id="UP000061457">
    <property type="component" value="Chromosome I"/>
</dbReference>
<feature type="transmembrane region" description="Helical" evidence="2">
    <location>
        <begin position="351"/>
        <end position="371"/>
    </location>
</feature>
<dbReference type="EMBL" id="CP013187">
    <property type="protein sequence ID" value="ALO43112.1"/>
    <property type="molecule type" value="Genomic_DNA"/>
</dbReference>
<dbReference type="PATRIC" id="fig|161398.10.peg.2680"/>
<dbReference type="AlphaFoldDB" id="A0A0S2K4P5"/>
<dbReference type="RefSeq" id="WP_058030793.1">
    <property type="nucleotide sequence ID" value="NZ_CP013187.1"/>
</dbReference>
<dbReference type="OrthoDB" id="9761985at2"/>
<proteinExistence type="predicted"/>
<feature type="transmembrane region" description="Helical" evidence="2">
    <location>
        <begin position="32"/>
        <end position="56"/>
    </location>
</feature>
<feature type="transmembrane region" description="Helical" evidence="2">
    <location>
        <begin position="210"/>
        <end position="232"/>
    </location>
</feature>
<gene>
    <name evidence="3" type="ORF">PP2015_2624</name>
</gene>
<sequence length="667" mass="74727">MLATIVIFISAFLLFQVQPLLAKSLLPVFGGGAQVWTTCLLFFQTFLLAGYCYAHLLVKFLDIKKQQIVHLSLLLISLLALPLGLSDSDIKEQASPEFALLLKLALSVGLPYFVLAATSPLLQSWQSQSLNSKVYKLYSYSNIGSFLALLSYPFVFEPWLTLSAQSWAWSLVYGVFVLLFAGFIGLALKQNNYTQAVQSDEIATSLDKRLPLWLLLSACGVIILTATTSAMTQNVSPIPFLWLLPLSLYLLTFILCFHSAKVYQRWFWLAVFAFSSFIGLMLFFIGSQLDLLSQIVLYSTVLFSACMICHGELEKTKPHQSKLTQFYLMMSLGGALGTAAITFIAPEIFTLFYEYPLALGLVLALFIYSLISTEQFAKNRNMVLVAGGVLVLLAPTFIWLNSQFTNHDTLRLRNFYGLLSVKEVSINGQMERRLIDGTTSHGTEIIEPTYLQGQPQSYYRFETAVAQLLNSQFNGAQVGFIGLGAGTLAAYGKHRDNYTFYELNPNVVATAQSHFSYLNNSKAQVEYVVGDGRVQLQKQKEQGQANRFDALVLDAFSGDAIPMHLLTLEAMQLYLSQLKENGVLAIHISNSHLDLTPLMRGLADELKLKVHFFETKAKQAHEHNTHWVTLTFDEQAIASFKHLQSPWPNQKPTFIWRDDYSNLLSAL</sequence>
<evidence type="ECO:0000313" key="3">
    <source>
        <dbReference type="EMBL" id="ALO43112.1"/>
    </source>
</evidence>
<feature type="transmembrane region" description="Helical" evidence="2">
    <location>
        <begin position="291"/>
        <end position="313"/>
    </location>
</feature>
<keyword evidence="2" id="KW-0472">Membrane</keyword>
<dbReference type="PANTHER" id="PTHR43317:SF1">
    <property type="entry name" value="THERMOSPERMINE SYNTHASE ACAULIS5"/>
    <property type="match status" value="1"/>
</dbReference>
<protein>
    <recommendedName>
        <fullName evidence="5">Spermidine synthase</fullName>
    </recommendedName>
</protein>
<keyword evidence="4" id="KW-1185">Reference proteome</keyword>
<feature type="transmembrane region" description="Helical" evidence="2">
    <location>
        <begin position="167"/>
        <end position="189"/>
    </location>
</feature>
<dbReference type="STRING" id="161398.PP2015_2624"/>
<keyword evidence="1" id="KW-0620">Polyamine biosynthesis</keyword>
<dbReference type="SUPFAM" id="SSF53335">
    <property type="entry name" value="S-adenosyl-L-methionine-dependent methyltransferases"/>
    <property type="match status" value="1"/>
</dbReference>
<reference evidence="4" key="1">
    <citation type="submission" date="2015-11" db="EMBL/GenBank/DDBJ databases">
        <authorList>
            <person name="Kim K.M."/>
        </authorList>
    </citation>
    <scope>NUCLEOTIDE SEQUENCE [LARGE SCALE GENOMIC DNA]</scope>
    <source>
        <strain evidence="4">KCTC 12086</strain>
    </source>
</reference>